<organism evidence="1 2">
    <name type="scientific">Paracoccus haematequi</name>
    <dbReference type="NCBI Taxonomy" id="2491866"/>
    <lineage>
        <taxon>Bacteria</taxon>
        <taxon>Pseudomonadati</taxon>
        <taxon>Pseudomonadota</taxon>
        <taxon>Alphaproteobacteria</taxon>
        <taxon>Rhodobacterales</taxon>
        <taxon>Paracoccaceae</taxon>
        <taxon>Paracoccus</taxon>
    </lineage>
</organism>
<dbReference type="InterPro" id="IPR029052">
    <property type="entry name" value="Metallo-depent_PP-like"/>
</dbReference>
<dbReference type="AlphaFoldDB" id="A0A3S4CLU0"/>
<reference evidence="1 2" key="1">
    <citation type="submission" date="2018-12" db="EMBL/GenBank/DDBJ databases">
        <authorList>
            <person name="Criscuolo A."/>
        </authorList>
    </citation>
    <scope>NUCLEOTIDE SEQUENCE [LARGE SCALE GENOMIC DNA]</scope>
    <source>
        <strain evidence="1">ACIP1116241</strain>
    </source>
</reference>
<name>A0A3S4CLU0_9RHOB</name>
<evidence type="ECO:0000313" key="2">
    <source>
        <dbReference type="Proteomes" id="UP000270743"/>
    </source>
</evidence>
<dbReference type="SUPFAM" id="SSF56300">
    <property type="entry name" value="Metallo-dependent phosphatases"/>
    <property type="match status" value="1"/>
</dbReference>
<gene>
    <name evidence="1" type="ORF">PARHAE_03270</name>
</gene>
<dbReference type="RefSeq" id="WP_164555290.1">
    <property type="nucleotide sequence ID" value="NZ_UZWE01000050.1"/>
</dbReference>
<sequence length="439" mass="47165">MKHTVLTQAQIIPADIISMLVAGTITLGEAHRRVGGSKSNFIRRIAKNVKAGIAPTSLLTRFASIKTEYDTLASVACSVPTAGGSNPDRVVAAEARAREAEKQLKDLTALNAILAGISSIPVRPEPLWLSEKKASEEESVPVLVLTDWHLGERVDPSQAGGYGFDVAIAKSRISQTVDRTIAMTRRHLAGLRYPGIVVALGGDMVSGGIHAELAETDELSLIASVITARDVLVSAITRLADEFGKVFIPTALGNHGRFMDRKPRAKGYAERNADFIIYEFIGKAFENDPRVHIVNPAAGETVFSVYGMNFLLTHGDRIGAKGGDGIIGPIGPITRGSFKTANSLESLGVPVDHIIMGHWHRSIFLPTTTVCGSLKGPDEYALRMLRVPAEDPSQTLIVVHPEHGITFRQPIFLRDDACPDKGARRDAGTGWVSVFSDAA</sequence>
<protein>
    <recommendedName>
        <fullName evidence="3">Calcineurin-like phosphoesterase domain-containing protein</fullName>
    </recommendedName>
</protein>
<evidence type="ECO:0000313" key="1">
    <source>
        <dbReference type="EMBL" id="VDS10059.1"/>
    </source>
</evidence>
<keyword evidence="2" id="KW-1185">Reference proteome</keyword>
<accession>A0A3S4CLU0</accession>
<dbReference type="Proteomes" id="UP000270743">
    <property type="component" value="Unassembled WGS sequence"/>
</dbReference>
<evidence type="ECO:0008006" key="3">
    <source>
        <dbReference type="Google" id="ProtNLM"/>
    </source>
</evidence>
<proteinExistence type="predicted"/>
<dbReference type="EMBL" id="UZWE01000050">
    <property type="protein sequence ID" value="VDS10059.1"/>
    <property type="molecule type" value="Genomic_DNA"/>
</dbReference>